<gene>
    <name evidence="1" type="ORF">ILYODFUR_030061</name>
</gene>
<evidence type="ECO:0000313" key="1">
    <source>
        <dbReference type="EMBL" id="MEQ2253233.1"/>
    </source>
</evidence>
<reference evidence="1 2" key="1">
    <citation type="submission" date="2021-06" db="EMBL/GenBank/DDBJ databases">
        <authorList>
            <person name="Palmer J.M."/>
        </authorList>
    </citation>
    <scope>NUCLEOTIDE SEQUENCE [LARGE SCALE GENOMIC DNA]</scope>
    <source>
        <strain evidence="2">if_2019</strain>
        <tissue evidence="1">Muscle</tissue>
    </source>
</reference>
<name>A0ABV0V7A1_9TELE</name>
<keyword evidence="2" id="KW-1185">Reference proteome</keyword>
<proteinExistence type="predicted"/>
<sequence length="140" mass="15677">MALDKSSAGSDARCSFTTKSIVVVGWKVLLVQATRKLHPDPDTLPPRCSTRTSPNRFFFHTQNLPQHFMLLSVKESPLGSYRSQNLNTTLRRPSSSWLICHQNKSLRQSVLITAVNLLLLQLTEILLQTKSITKNQSGTS</sequence>
<organism evidence="1 2">
    <name type="scientific">Ilyodon furcidens</name>
    <name type="common">goldbreast splitfin</name>
    <dbReference type="NCBI Taxonomy" id="33524"/>
    <lineage>
        <taxon>Eukaryota</taxon>
        <taxon>Metazoa</taxon>
        <taxon>Chordata</taxon>
        <taxon>Craniata</taxon>
        <taxon>Vertebrata</taxon>
        <taxon>Euteleostomi</taxon>
        <taxon>Actinopterygii</taxon>
        <taxon>Neopterygii</taxon>
        <taxon>Teleostei</taxon>
        <taxon>Neoteleostei</taxon>
        <taxon>Acanthomorphata</taxon>
        <taxon>Ovalentaria</taxon>
        <taxon>Atherinomorphae</taxon>
        <taxon>Cyprinodontiformes</taxon>
        <taxon>Goodeidae</taxon>
        <taxon>Ilyodon</taxon>
    </lineage>
</organism>
<dbReference type="Proteomes" id="UP001482620">
    <property type="component" value="Unassembled WGS sequence"/>
</dbReference>
<dbReference type="EMBL" id="JAHRIQ010097072">
    <property type="protein sequence ID" value="MEQ2253233.1"/>
    <property type="molecule type" value="Genomic_DNA"/>
</dbReference>
<evidence type="ECO:0000313" key="2">
    <source>
        <dbReference type="Proteomes" id="UP001482620"/>
    </source>
</evidence>
<comment type="caution">
    <text evidence="1">The sequence shown here is derived from an EMBL/GenBank/DDBJ whole genome shotgun (WGS) entry which is preliminary data.</text>
</comment>
<accession>A0ABV0V7A1</accession>
<protein>
    <submittedName>
        <fullName evidence="1">Uncharacterized protein</fullName>
    </submittedName>
</protein>